<dbReference type="Gene3D" id="3.40.366.10">
    <property type="entry name" value="Malonyl-Coenzyme A Acyl Carrier Protein, domain 2"/>
    <property type="match status" value="1"/>
</dbReference>
<dbReference type="InterPro" id="IPR015424">
    <property type="entry name" value="PyrdxlP-dep_Trfase"/>
</dbReference>
<dbReference type="GO" id="GO:0030170">
    <property type="term" value="F:pyridoxal phosphate binding"/>
    <property type="evidence" value="ECO:0007669"/>
    <property type="project" value="InterPro"/>
</dbReference>
<dbReference type="SMART" id="SM00825">
    <property type="entry name" value="PKS_KS"/>
    <property type="match status" value="1"/>
</dbReference>
<dbReference type="Gene3D" id="3.40.640.10">
    <property type="entry name" value="Type I PLP-dependent aspartate aminotransferase-like (Major domain)"/>
    <property type="match status" value="1"/>
</dbReference>
<keyword evidence="10" id="KW-1185">Reference proteome</keyword>
<dbReference type="InterPro" id="IPR045851">
    <property type="entry name" value="AMP-bd_C_sf"/>
</dbReference>
<dbReference type="Pfam" id="PF00501">
    <property type="entry name" value="AMP-binding"/>
    <property type="match status" value="1"/>
</dbReference>
<dbReference type="Gene3D" id="3.30.300.30">
    <property type="match status" value="1"/>
</dbReference>
<dbReference type="InterPro" id="IPR015422">
    <property type="entry name" value="PyrdxlP-dep_Trfase_small"/>
</dbReference>
<proteinExistence type="predicted"/>
<dbReference type="InterPro" id="IPR010071">
    <property type="entry name" value="AA_adenyl_dom"/>
</dbReference>
<dbReference type="InterPro" id="IPR014043">
    <property type="entry name" value="Acyl_transferase_dom"/>
</dbReference>
<organism evidence="9 10">
    <name type="scientific">Seonamhaeicola algicola</name>
    <dbReference type="NCBI Taxonomy" id="1719036"/>
    <lineage>
        <taxon>Bacteria</taxon>
        <taxon>Pseudomonadati</taxon>
        <taxon>Bacteroidota</taxon>
        <taxon>Flavobacteriia</taxon>
        <taxon>Flavobacteriales</taxon>
        <taxon>Flavobacteriaceae</taxon>
    </lineage>
</organism>
<dbReference type="PROSITE" id="PS50075">
    <property type="entry name" value="CARRIER"/>
    <property type="match status" value="2"/>
</dbReference>
<dbReference type="EMBL" id="VOSC01000012">
    <property type="protein sequence ID" value="TXE13239.1"/>
    <property type="molecule type" value="Genomic_DNA"/>
</dbReference>
<dbReference type="NCBIfam" id="TIGR01733">
    <property type="entry name" value="AA-adenyl-dom"/>
    <property type="match status" value="1"/>
</dbReference>
<keyword evidence="2" id="KW-0596">Phosphopantetheine</keyword>
<dbReference type="InterPro" id="IPR020841">
    <property type="entry name" value="PKS_Beta-ketoAc_synthase_dom"/>
</dbReference>
<evidence type="ECO:0000313" key="9">
    <source>
        <dbReference type="EMBL" id="TXE13239.1"/>
    </source>
</evidence>
<dbReference type="InterPro" id="IPR036736">
    <property type="entry name" value="ACP-like_sf"/>
</dbReference>
<dbReference type="InterPro" id="IPR014031">
    <property type="entry name" value="Ketoacyl_synth_C"/>
</dbReference>
<dbReference type="InterPro" id="IPR018201">
    <property type="entry name" value="Ketoacyl_synth_AS"/>
</dbReference>
<dbReference type="Pfam" id="PF00109">
    <property type="entry name" value="ketoacyl-synt"/>
    <property type="match status" value="1"/>
</dbReference>
<feature type="domain" description="Carrier" evidence="7">
    <location>
        <begin position="501"/>
        <end position="576"/>
    </location>
</feature>
<evidence type="ECO:0000256" key="3">
    <source>
        <dbReference type="ARBA" id="ARBA00022553"/>
    </source>
</evidence>
<dbReference type="PROSITE" id="PS52004">
    <property type="entry name" value="KS3_2"/>
    <property type="match status" value="1"/>
</dbReference>
<dbReference type="Pfam" id="PF00698">
    <property type="entry name" value="Acyl_transf_1"/>
    <property type="match status" value="1"/>
</dbReference>
<dbReference type="PROSITE" id="PS00600">
    <property type="entry name" value="AA_TRANSFER_CLASS_3"/>
    <property type="match status" value="1"/>
</dbReference>
<dbReference type="Pfam" id="PF00202">
    <property type="entry name" value="Aminotran_3"/>
    <property type="match status" value="1"/>
</dbReference>
<dbReference type="GO" id="GO:0006633">
    <property type="term" value="P:fatty acid biosynthetic process"/>
    <property type="evidence" value="ECO:0007669"/>
    <property type="project" value="InterPro"/>
</dbReference>
<name>A0A5C7B0E3_9FLAO</name>
<comment type="cofactor">
    <cofactor evidence="1">
        <name>pyridoxal 5'-phosphate</name>
        <dbReference type="ChEBI" id="CHEBI:597326"/>
    </cofactor>
</comment>
<feature type="domain" description="Carrier" evidence="7">
    <location>
        <begin position="1498"/>
        <end position="1573"/>
    </location>
</feature>
<evidence type="ECO:0000256" key="2">
    <source>
        <dbReference type="ARBA" id="ARBA00022450"/>
    </source>
</evidence>
<evidence type="ECO:0000256" key="4">
    <source>
        <dbReference type="ARBA" id="ARBA00022679"/>
    </source>
</evidence>
<dbReference type="SUPFAM" id="SSF56801">
    <property type="entry name" value="Acetyl-CoA synthetase-like"/>
    <property type="match status" value="1"/>
</dbReference>
<gene>
    <name evidence="9" type="ORF">FUA26_03580</name>
</gene>
<evidence type="ECO:0000256" key="5">
    <source>
        <dbReference type="ARBA" id="ARBA00022898"/>
    </source>
</evidence>
<evidence type="ECO:0000256" key="1">
    <source>
        <dbReference type="ARBA" id="ARBA00001933"/>
    </source>
</evidence>
<comment type="caution">
    <text evidence="9">The sequence shown here is derived from an EMBL/GenBank/DDBJ whole genome shotgun (WGS) entry which is preliminary data.</text>
</comment>
<keyword evidence="4" id="KW-0808">Transferase</keyword>
<dbReference type="PANTHER" id="PTHR43775">
    <property type="entry name" value="FATTY ACID SYNTHASE"/>
    <property type="match status" value="1"/>
</dbReference>
<keyword evidence="5" id="KW-0663">Pyridoxal phosphate</keyword>
<dbReference type="CDD" id="cd00833">
    <property type="entry name" value="PKS"/>
    <property type="match status" value="1"/>
</dbReference>
<dbReference type="InterPro" id="IPR016035">
    <property type="entry name" value="Acyl_Trfase/lysoPLipase"/>
</dbReference>
<dbReference type="SUPFAM" id="SSF53383">
    <property type="entry name" value="PLP-dependent transferases"/>
    <property type="match status" value="1"/>
</dbReference>
<dbReference type="GO" id="GO:0031177">
    <property type="term" value="F:phosphopantetheine binding"/>
    <property type="evidence" value="ECO:0007669"/>
    <property type="project" value="InterPro"/>
</dbReference>
<dbReference type="Gene3D" id="3.90.1150.10">
    <property type="entry name" value="Aspartate Aminotransferase, domain 1"/>
    <property type="match status" value="1"/>
</dbReference>
<dbReference type="InterPro" id="IPR000873">
    <property type="entry name" value="AMP-dep_synth/lig_dom"/>
</dbReference>
<keyword evidence="3" id="KW-0597">Phosphoprotein</keyword>
<dbReference type="InterPro" id="IPR020806">
    <property type="entry name" value="PKS_PP-bd"/>
</dbReference>
<dbReference type="Gene3D" id="3.40.50.980">
    <property type="match status" value="2"/>
</dbReference>
<dbReference type="PANTHER" id="PTHR43775:SF51">
    <property type="entry name" value="INACTIVE PHENOLPHTHIOCEROL SYNTHESIS POLYKETIDE SYNTHASE TYPE I PKS1-RELATED"/>
    <property type="match status" value="1"/>
</dbReference>
<sequence>MQGEKLAYAHKTLHELIVNQTIKTPKNTALVCNEKSLTYKELEDISNQFANYLKLTHNVEAKDLVGLMIERSEWIIISILGILKTGAAYVPIDIDYPESRKNYIKKDSNCKLTIDISIINDFICKQESFNNKIDCNDTITNENPAYVIYTSGTTGKPKGVVIKHKSVVNLITSQTNYFNLKSDERILLFSNYCFDASVEQIFLALLNGASLFIVDKDVITQHKLKDFLEKNNITHLHATPSYLESLPSLYGIKSLNRIIAGGETCSLKLAEKLGQVCNFYNEYGPTETTVTSTIFKYEAANNTSKVLPIGFPLANTNAYIVTENHELCKPGETGELCLSGDCLALEYLNKPELTAKKFIDNPFEPGQKMYKTGDHVSCNNNGKLEFIGRKDDQVKIRGYRIELGEIETTLNTLPFVNRGIVISSNAIGNQDKLVAYIQYNNKNKNSEDCKTLLKTILPEYMIPSIFITVSEFPMNSNGKIDKRKLPVIVNKRPESAPLLKKPRNKTEKAIVDIWSELLGGIEIGIDDNFFEMGGTSLLTQKVSALIKEKLSLEIPVTKIYQHPTISALSNFLNPKNSFDRNNIKSKKKTSGDIAVVAMACRFPGASTIDELWEVLQNGKDTITFFSPEELDTSIPESLRNDPMYVAARGVVSSAKSFDARFFGINPKLAEAMDPQQRLFLEIAWEALETSGHLPAHYNGSIGVYAGTGNNTYYINNVIPNTNLIKAIGKFQSFTVNDKDYIATRTAYHLNLKGPAVSVHSACSTSLLAIAQAVEAIRSGQCDVALAGGSSVTAPMNSGHLYQEGSMLSDNGQCRPFDANGKGTMFSDGAGVVLLKALDDAIEDKDTIYGVIKGIGVNNDGSNKGSFTAPSVEGEAGAIVSALSDAKINASTISYIEAHGTATPLGDPIEIEGLRLAFGQQPNKEYCAIGSIKSNMGHLTAAAGVAGVIKTMLALKNKKIPASLGYEKPNPSINFENSPFYVNSKLSEWNSDEPRRAGISSFGVGGTNVHIVVEEYNTNEKPSDKSKRPVQLLTWSAKSDYSLEAYKLALETYIKHDNNIKLADIAYTLSTTKEGFNRRYFAVLSNSKNEIDTVFNKIPSNRRSHLKVAPSNLAFLFPGQGAQFLQMGKALYENEAVFKNAFNQCAEILNNEFGYNIKDIIYPKTNSPEAENTLKDTQYTQPALFIVEYALAQLWMSWDIKPTMLCGHSIGEFVAAHLAGVFSLKDALLLVAVRGKLVSKLPEGSMLSVRMPYENLKKILPKALSIAAANSDLLSVVSGEDKAIEDFSIMLSQKTIANKKLITSHAFHSTMMDPVLKTFENEVNKIVLNIPKLPIISTVTGTWLSDAEATNPKYWTNHLRDTVRFSQAMETALKLEDLVLLEVGPGRALTTLSKQKKQFNSSVSISSLVKPNNGENAYNTVFNALGMLWLNGIEPNWAAFYKNEKRQKVTLPSYVFDKKPCWINPPVPEKIIANIPNQLNNLQLPQTQMNTIEQPNRKQLILEKISEIVLNTAGINLQPSEYEDSFLELGLDSLVLTQMAITCKNEFETPITFRQLNGEFATPHLLADYLENTLPTSKFTPVITTNPNVTPVNTEAPIIPLQSNGTNLSTPTYSNNNSAIDLIAQQLKLLGKQLELLRSEESAIIPQQAAATNNVKPTLNNVSKEKTDEVKDHKKPFGASPKIEKTATQITTQQEAFLKNLTVSYNKKTAKSKAYTQKHRGHMADPRVVSGFKPFTKELVYPLVVEKSSGNKLWDLDGNEFLDTLNGFGSCLFGHQPDFIKEAIHNQVELGFEVGPQHPLAGEVCQLLCELTKHERAALCNTGSEAVLGAMRIARTVTGKSLIVVFSSSYHGINDEVIVRGSKMKRTFPAAPGIMQDAVQNMLVLDYGTDESLQIIKDRANEIAAVLVEPIQSRRPEFQPINFLKEVRLITQQEDITLIFDEIITGFRMHPQGIQGMYGIKADVATYGKVIGGGISIGAILGSKKYMDALDGGFWQYGDDSFPEVGVTYFAGTFVRHPLALASTKAALLHLKANETKLQNRLANLTEQLASELNIYFTEKKLPIQINYFRSLWRTAFKEDIPYSELLFVLLRLKGIHIWDGFPCYMTEAFKDEDITFIIQSFKESVEELIKVGILPSNNSSNKKKTVKELNTPPIQGAKLGIDEEGNPAWFIEERLNGNYKKINL</sequence>
<dbReference type="PROSITE" id="PS00606">
    <property type="entry name" value="KS3_1"/>
    <property type="match status" value="1"/>
</dbReference>
<dbReference type="SUPFAM" id="SSF52151">
    <property type="entry name" value="FabD/lysophospholipase-like"/>
    <property type="match status" value="1"/>
</dbReference>
<evidence type="ECO:0000259" key="7">
    <source>
        <dbReference type="PROSITE" id="PS50075"/>
    </source>
</evidence>
<dbReference type="InterPro" id="IPR001227">
    <property type="entry name" value="Ac_transferase_dom_sf"/>
</dbReference>
<feature type="coiled-coil region" evidence="6">
    <location>
        <begin position="2027"/>
        <end position="2054"/>
    </location>
</feature>
<dbReference type="InterPro" id="IPR015421">
    <property type="entry name" value="PyrdxlP-dep_Trfase_major"/>
</dbReference>
<dbReference type="SUPFAM" id="SSF47336">
    <property type="entry name" value="ACP-like"/>
    <property type="match status" value="2"/>
</dbReference>
<dbReference type="Pfam" id="PF02801">
    <property type="entry name" value="Ketoacyl-synt_C"/>
    <property type="match status" value="1"/>
</dbReference>
<dbReference type="Gene3D" id="1.10.1200.10">
    <property type="entry name" value="ACP-like"/>
    <property type="match status" value="2"/>
</dbReference>
<dbReference type="InterPro" id="IPR014030">
    <property type="entry name" value="Ketoacyl_synth_N"/>
</dbReference>
<dbReference type="CDD" id="cd05930">
    <property type="entry name" value="A_NRPS"/>
    <property type="match status" value="1"/>
</dbReference>
<accession>A0A5C7B0E3</accession>
<keyword evidence="6" id="KW-0175">Coiled coil</keyword>
<dbReference type="Pfam" id="PF16197">
    <property type="entry name" value="KAsynt_C_assoc"/>
    <property type="match status" value="1"/>
</dbReference>
<dbReference type="Gene3D" id="2.30.38.10">
    <property type="entry name" value="Luciferase, Domain 3"/>
    <property type="match status" value="1"/>
</dbReference>
<dbReference type="Gene3D" id="3.30.70.3290">
    <property type="match status" value="1"/>
</dbReference>
<reference evidence="10" key="1">
    <citation type="submission" date="2019-08" db="EMBL/GenBank/DDBJ databases">
        <title>Seonamhaeicola sediminis sp. nov., isolated from marine sediment.</title>
        <authorList>
            <person name="Cao W.R."/>
        </authorList>
    </citation>
    <scope>NUCLEOTIDE SEQUENCE [LARGE SCALE GENOMIC DNA]</scope>
    <source>
        <strain evidence="10">Gy8</strain>
    </source>
</reference>
<dbReference type="SUPFAM" id="SSF53901">
    <property type="entry name" value="Thiolase-like"/>
    <property type="match status" value="1"/>
</dbReference>
<evidence type="ECO:0000259" key="8">
    <source>
        <dbReference type="PROSITE" id="PS52004"/>
    </source>
</evidence>
<dbReference type="InterPro" id="IPR032821">
    <property type="entry name" value="PKS_assoc"/>
</dbReference>
<dbReference type="GO" id="GO:0008483">
    <property type="term" value="F:transaminase activity"/>
    <property type="evidence" value="ECO:0007669"/>
    <property type="project" value="InterPro"/>
</dbReference>
<protein>
    <submittedName>
        <fullName evidence="9">Amino acid adenylation domain-containing protein</fullName>
    </submittedName>
</protein>
<dbReference type="InterPro" id="IPR020845">
    <property type="entry name" value="AMP-binding_CS"/>
</dbReference>
<dbReference type="InterPro" id="IPR049704">
    <property type="entry name" value="Aminotrans_3_PPA_site"/>
</dbReference>
<dbReference type="Proteomes" id="UP000321790">
    <property type="component" value="Unassembled WGS sequence"/>
</dbReference>
<dbReference type="GO" id="GO:0004315">
    <property type="term" value="F:3-oxoacyl-[acyl-carrier-protein] synthase activity"/>
    <property type="evidence" value="ECO:0007669"/>
    <property type="project" value="InterPro"/>
</dbReference>
<dbReference type="GO" id="GO:0004312">
    <property type="term" value="F:fatty acid synthase activity"/>
    <property type="evidence" value="ECO:0007669"/>
    <property type="project" value="TreeGrafter"/>
</dbReference>
<evidence type="ECO:0000313" key="10">
    <source>
        <dbReference type="Proteomes" id="UP000321790"/>
    </source>
</evidence>
<dbReference type="InterPro" id="IPR005814">
    <property type="entry name" value="Aminotrans_3"/>
</dbReference>
<dbReference type="InterPro" id="IPR009081">
    <property type="entry name" value="PP-bd_ACP"/>
</dbReference>
<feature type="domain" description="Ketosynthase family 3 (KS3)" evidence="8">
    <location>
        <begin position="590"/>
        <end position="1014"/>
    </location>
</feature>
<dbReference type="SMART" id="SM00827">
    <property type="entry name" value="PKS_AT"/>
    <property type="match status" value="1"/>
</dbReference>
<evidence type="ECO:0000256" key="6">
    <source>
        <dbReference type="SAM" id="Coils"/>
    </source>
</evidence>
<dbReference type="Gene3D" id="3.40.47.10">
    <property type="match status" value="1"/>
</dbReference>
<dbReference type="InterPro" id="IPR050091">
    <property type="entry name" value="PKS_NRPS_Biosynth_Enz"/>
</dbReference>
<dbReference type="Pfam" id="PF00550">
    <property type="entry name" value="PP-binding"/>
    <property type="match status" value="2"/>
</dbReference>
<dbReference type="OrthoDB" id="9778690at2"/>
<dbReference type="InterPro" id="IPR016039">
    <property type="entry name" value="Thiolase-like"/>
</dbReference>
<dbReference type="PROSITE" id="PS00455">
    <property type="entry name" value="AMP_BINDING"/>
    <property type="match status" value="1"/>
</dbReference>
<dbReference type="Gene3D" id="3.30.70.250">
    <property type="entry name" value="Malonyl-CoA ACP transacylase, ACP-binding"/>
    <property type="match status" value="1"/>
</dbReference>
<dbReference type="SMART" id="SM00823">
    <property type="entry name" value="PKS_PP"/>
    <property type="match status" value="1"/>
</dbReference>